<organism evidence="1 2">
    <name type="scientific">Catenaria anguillulae PL171</name>
    <dbReference type="NCBI Taxonomy" id="765915"/>
    <lineage>
        <taxon>Eukaryota</taxon>
        <taxon>Fungi</taxon>
        <taxon>Fungi incertae sedis</taxon>
        <taxon>Blastocladiomycota</taxon>
        <taxon>Blastocladiomycetes</taxon>
        <taxon>Blastocladiales</taxon>
        <taxon>Catenariaceae</taxon>
        <taxon>Catenaria</taxon>
    </lineage>
</organism>
<keyword evidence="2" id="KW-1185">Reference proteome</keyword>
<dbReference type="Proteomes" id="UP000193411">
    <property type="component" value="Unassembled WGS sequence"/>
</dbReference>
<reference evidence="1 2" key="1">
    <citation type="submission" date="2016-07" db="EMBL/GenBank/DDBJ databases">
        <title>Pervasive Adenine N6-methylation of Active Genes in Fungi.</title>
        <authorList>
            <consortium name="DOE Joint Genome Institute"/>
            <person name="Mondo S.J."/>
            <person name="Dannebaum R.O."/>
            <person name="Kuo R.C."/>
            <person name="Labutti K."/>
            <person name="Haridas S."/>
            <person name="Kuo A."/>
            <person name="Salamov A."/>
            <person name="Ahrendt S.R."/>
            <person name="Lipzen A."/>
            <person name="Sullivan W."/>
            <person name="Andreopoulos W.B."/>
            <person name="Clum A."/>
            <person name="Lindquist E."/>
            <person name="Daum C."/>
            <person name="Ramamoorthy G.K."/>
            <person name="Gryganskyi A."/>
            <person name="Culley D."/>
            <person name="Magnuson J.K."/>
            <person name="James T.Y."/>
            <person name="O'Malley M.A."/>
            <person name="Stajich J.E."/>
            <person name="Spatafora J.W."/>
            <person name="Visel A."/>
            <person name="Grigoriev I.V."/>
        </authorList>
    </citation>
    <scope>NUCLEOTIDE SEQUENCE [LARGE SCALE GENOMIC DNA]</scope>
    <source>
        <strain evidence="1 2">PL171</strain>
    </source>
</reference>
<feature type="non-terminal residue" evidence="1">
    <location>
        <position position="1"/>
    </location>
</feature>
<evidence type="ECO:0000313" key="2">
    <source>
        <dbReference type="Proteomes" id="UP000193411"/>
    </source>
</evidence>
<dbReference type="PANTHER" id="PTHR43799:SF1">
    <property type="entry name" value="ASPARTATE AMINOTRANSFERASE"/>
    <property type="match status" value="1"/>
</dbReference>
<evidence type="ECO:0000313" key="1">
    <source>
        <dbReference type="EMBL" id="ORZ34668.1"/>
    </source>
</evidence>
<accession>A0A1Y2HJ74</accession>
<dbReference type="OrthoDB" id="2108at2759"/>
<protein>
    <recommendedName>
        <fullName evidence="3">Pyridoxal phosphate-dependent transferase</fullName>
    </recommendedName>
</protein>
<dbReference type="AlphaFoldDB" id="A0A1Y2HJ74"/>
<comment type="caution">
    <text evidence="1">The sequence shown here is derived from an EMBL/GenBank/DDBJ whole genome shotgun (WGS) entry which is preliminary data.</text>
</comment>
<evidence type="ECO:0008006" key="3">
    <source>
        <dbReference type="Google" id="ProtNLM"/>
    </source>
</evidence>
<name>A0A1Y2HJ74_9FUNG</name>
<gene>
    <name evidence="1" type="ORF">BCR44DRAFT_1500399</name>
</gene>
<dbReference type="STRING" id="765915.A0A1Y2HJ74"/>
<dbReference type="PANTHER" id="PTHR43799">
    <property type="entry name" value="AMINOTRANSFERASE, PUTATIVE-RELATED"/>
    <property type="match status" value="1"/>
</dbReference>
<dbReference type="EMBL" id="MCFL01000027">
    <property type="protein sequence ID" value="ORZ34668.1"/>
    <property type="molecule type" value="Genomic_DNA"/>
</dbReference>
<sequence length="104" mass="11978">TWNNTAKWRAAQIEVLTQVSKDMKAKFGTHEWEFHGQDFLSWIWIDVKDARVADVLVEAARVAGTPVRAGKYGYERPTYVRIKVGLPDKFEVLAQAWKSIEQLD</sequence>
<dbReference type="SUPFAM" id="SSF53383">
    <property type="entry name" value="PLP-dependent transferases"/>
    <property type="match status" value="1"/>
</dbReference>
<proteinExistence type="predicted"/>
<dbReference type="InterPro" id="IPR015424">
    <property type="entry name" value="PyrdxlP-dep_Trfase"/>
</dbReference>